<dbReference type="Proteomes" id="UP001081709">
    <property type="component" value="Unassembled WGS sequence"/>
</dbReference>
<feature type="region of interest" description="Disordered" evidence="13">
    <location>
        <begin position="129"/>
        <end position="161"/>
    </location>
</feature>
<evidence type="ECO:0000259" key="15">
    <source>
        <dbReference type="Pfam" id="PF12249"/>
    </source>
</evidence>
<proteinExistence type="inferred from homology"/>
<evidence type="ECO:0000256" key="14">
    <source>
        <dbReference type="SAM" id="Phobius"/>
    </source>
</evidence>
<evidence type="ECO:0000256" key="4">
    <source>
        <dbReference type="ARBA" id="ARBA00012037"/>
    </source>
</evidence>
<feature type="transmembrane region" description="Helical" evidence="14">
    <location>
        <begin position="286"/>
        <end position="303"/>
    </location>
</feature>
<comment type="caution">
    <text evidence="17">The sequence shown here is derived from an EMBL/GenBank/DDBJ whole genome shotgun (WGS) entry which is preliminary data.</text>
</comment>
<feature type="transmembrane region" description="Helical" evidence="14">
    <location>
        <begin position="485"/>
        <end position="504"/>
    </location>
</feature>
<evidence type="ECO:0000256" key="1">
    <source>
        <dbReference type="ARBA" id="ARBA00004651"/>
    </source>
</evidence>
<keyword evidence="6" id="KW-1003">Cell membrane</keyword>
<keyword evidence="8 14" id="KW-0812">Transmembrane</keyword>
<keyword evidence="10 14" id="KW-0472">Membrane</keyword>
<evidence type="ECO:0000313" key="17">
    <source>
        <dbReference type="EMBL" id="MCX7445202.1"/>
    </source>
</evidence>
<comment type="similarity">
    <text evidence="3">Belongs to the glycosyltransferase 85 family.</text>
</comment>
<feature type="transmembrane region" description="Helical" evidence="14">
    <location>
        <begin position="355"/>
        <end position="371"/>
    </location>
</feature>
<accession>A0ABT3WSI0</accession>
<evidence type="ECO:0000259" key="16">
    <source>
        <dbReference type="Pfam" id="PF12250"/>
    </source>
</evidence>
<reference evidence="17" key="1">
    <citation type="submission" date="2022-11" db="EMBL/GenBank/DDBJ databases">
        <title>Corynebacterium sp. isolated from Penguins.</title>
        <authorList>
            <person name="Sedlar K."/>
            <person name="Svec P."/>
        </authorList>
    </citation>
    <scope>NUCLEOTIDE SEQUENCE</scope>
    <source>
        <strain evidence="17">P7003</strain>
    </source>
</reference>
<feature type="transmembrane region" description="Helical" evidence="14">
    <location>
        <begin position="460"/>
        <end position="479"/>
    </location>
</feature>
<evidence type="ECO:0000256" key="6">
    <source>
        <dbReference type="ARBA" id="ARBA00022475"/>
    </source>
</evidence>
<dbReference type="EMBL" id="JAPMKV010000004">
    <property type="protein sequence ID" value="MCX7445202.1"/>
    <property type="molecule type" value="Genomic_DNA"/>
</dbReference>
<organism evidence="17 18">
    <name type="scientific">Corynebacterium pygosceleis</name>
    <dbReference type="NCBI Taxonomy" id="2800406"/>
    <lineage>
        <taxon>Bacteria</taxon>
        <taxon>Bacillati</taxon>
        <taxon>Actinomycetota</taxon>
        <taxon>Actinomycetes</taxon>
        <taxon>Mycobacteriales</taxon>
        <taxon>Corynebacteriaceae</taxon>
        <taxon>Corynebacterium</taxon>
    </lineage>
</organism>
<evidence type="ECO:0000256" key="3">
    <source>
        <dbReference type="ARBA" id="ARBA00009655"/>
    </source>
</evidence>
<gene>
    <name evidence="17" type="ORF">OS125_08075</name>
</gene>
<dbReference type="Pfam" id="PF12250">
    <property type="entry name" value="AftA_N"/>
    <property type="match status" value="1"/>
</dbReference>
<keyword evidence="7" id="KW-0808">Transferase</keyword>
<evidence type="ECO:0000256" key="11">
    <source>
        <dbReference type="ARBA" id="ARBA00033184"/>
    </source>
</evidence>
<evidence type="ECO:0000256" key="8">
    <source>
        <dbReference type="ARBA" id="ARBA00022692"/>
    </source>
</evidence>
<feature type="transmembrane region" description="Helical" evidence="14">
    <location>
        <begin position="425"/>
        <end position="448"/>
    </location>
</feature>
<protein>
    <recommendedName>
        <fullName evidence="5">Galactan 5-O-arabinofuranosyltransferase</fullName>
        <ecNumber evidence="4">2.4.2.46</ecNumber>
    </recommendedName>
    <alternativeName>
        <fullName evidence="11">Arabinofuranosyltransferase AftA</fullName>
    </alternativeName>
</protein>
<feature type="transmembrane region" description="Helical" evidence="14">
    <location>
        <begin position="77"/>
        <end position="102"/>
    </location>
</feature>
<dbReference type="InterPro" id="IPR020963">
    <property type="entry name" value="ArabinofuranosylTrfase_AftA_N"/>
</dbReference>
<evidence type="ECO:0000256" key="5">
    <source>
        <dbReference type="ARBA" id="ARBA00020482"/>
    </source>
</evidence>
<keyword evidence="9 14" id="KW-1133">Transmembrane helix</keyword>
<keyword evidence="18" id="KW-1185">Reference proteome</keyword>
<evidence type="ECO:0000256" key="13">
    <source>
        <dbReference type="SAM" id="MobiDB-lite"/>
    </source>
</evidence>
<feature type="transmembrane region" description="Helical" evidence="14">
    <location>
        <begin position="44"/>
        <end position="65"/>
    </location>
</feature>
<name>A0ABT3WSI0_9CORY</name>
<comment type="catalytic activity">
    <reaction evidence="12">
        <text>Adds an alpha-D-arabinofuranosyl group from trans,octacis-decaprenylphospho-beta-D-arabinofuranose at the 5-O-position of the eighth, tenth and twelfth galactofuranose unit of the galactofuranan chain of [beta-D-galactofuranosyl-(1-&gt;5)-beta-D-galactofuranosyl-(1-&gt;6)]14-beta-D-galactofuranosyl-(1-&gt;5)-beta-D-galactofuranosyl-(1-&gt;4)-alpha-L-rhamnopyranosyl-(1-&gt;3)-N-acetyl-alpha-D-glucosaminyl-diphospho-trans,octacis-decaprenol.</text>
        <dbReference type="EC" id="2.4.2.46"/>
    </reaction>
</comment>
<feature type="transmembrane region" description="Helical" evidence="14">
    <location>
        <begin position="172"/>
        <end position="193"/>
    </location>
</feature>
<comment type="subcellular location">
    <subcellularLocation>
        <location evidence="1">Cell membrane</location>
        <topology evidence="1">Multi-pass membrane protein</topology>
    </subcellularLocation>
</comment>
<feature type="transmembrane region" description="Helical" evidence="14">
    <location>
        <begin position="260"/>
        <end position="279"/>
    </location>
</feature>
<evidence type="ECO:0000256" key="10">
    <source>
        <dbReference type="ARBA" id="ARBA00023136"/>
    </source>
</evidence>
<evidence type="ECO:0000313" key="18">
    <source>
        <dbReference type="Proteomes" id="UP001081709"/>
    </source>
</evidence>
<sequence>MTHATDGFTAAPARTTRSRVFFGPTAPAGGADFTSDALGGRGTVLAIAAAGVCGGALTLVAWFILKLTSLPAFGGSLVSRALSTAGTVAVLLLVISLTFLWLRDEHHDRRRRDTETDAVRVFARGPGTAVGAGTDTTVTDGDADGPYPSTAPPASGFPDSERVVPSRPGWRVWLTYVVCYLSPAALVVTTLALPLSATRLYLDGITVDQGFRTQFLTRLTDSPALSDMNYIDMPSYYPGGWFWFGGRFANLLGLDGWAAFQPWALVSLAAAASMVVPTWQRLSGSLTVATGVGLTSICLVLVISPEEPYAAIVALGAPAATVLTRRALDGSRLAMLGLIIYLGASASIYTLYTGVIALSVVTVAGVFAAAVDRSWLPLLRMVLVGVCSMAIASVVWGPYLLAVASGEPHSGATAMHYLPYSGTQIPMPMFSFSAVGILCLLGMIFLVVRAVDRDVRAMGIALVVFYGWIVASMIATLAGNTLLGFRMDAVVTLQLATAGVFAIAEMRLLGPDALYPHQISARTGRTVTLVMVTLLLIAGVAYAQTIPQRNHNAIDLAYTDTDGDGVRADLYPPDAGAWYGEIDELIRGRGHIPRDTVVLTDEHNFMSYHPYRGFQAFTSHYANPLGEFDLRNKEIEHWATSSWNVLDEPARFVAALDGGDVRPPDVLILRGDAGDTEQGWKYDIAEDIYPNNPNVRFRGVWFNPASFTGDGSPWDVEQVGPFVVVIRSR</sequence>
<evidence type="ECO:0000256" key="12">
    <source>
        <dbReference type="ARBA" id="ARBA00034030"/>
    </source>
</evidence>
<dbReference type="InterPro" id="IPR020959">
    <property type="entry name" value="ArabinofuranosylTrfase_AftA_C"/>
</dbReference>
<dbReference type="Pfam" id="PF12249">
    <property type="entry name" value="AftA_C"/>
    <property type="match status" value="1"/>
</dbReference>
<dbReference type="RefSeq" id="WP_267186600.1">
    <property type="nucleotide sequence ID" value="NZ_JAPMKV010000004.1"/>
</dbReference>
<evidence type="ECO:0000256" key="9">
    <source>
        <dbReference type="ARBA" id="ARBA00022989"/>
    </source>
</evidence>
<feature type="domain" description="Arabinofuranosyltransferase AftA C-terminal" evidence="15">
    <location>
        <begin position="546"/>
        <end position="727"/>
    </location>
</feature>
<evidence type="ECO:0000256" key="7">
    <source>
        <dbReference type="ARBA" id="ARBA00022679"/>
    </source>
</evidence>
<comment type="pathway">
    <text evidence="2">Cell wall biogenesis; cell wall polysaccharide biosynthesis.</text>
</comment>
<feature type="compositionally biased region" description="Low complexity" evidence="13">
    <location>
        <begin position="129"/>
        <end position="140"/>
    </location>
</feature>
<feature type="transmembrane region" description="Helical" evidence="14">
    <location>
        <begin position="525"/>
        <end position="543"/>
    </location>
</feature>
<feature type="transmembrane region" description="Helical" evidence="14">
    <location>
        <begin position="383"/>
        <end position="405"/>
    </location>
</feature>
<evidence type="ECO:0000256" key="2">
    <source>
        <dbReference type="ARBA" id="ARBA00004776"/>
    </source>
</evidence>
<dbReference type="EC" id="2.4.2.46" evidence="4"/>
<feature type="domain" description="Arabinofuranosyltransferase AftA N-terminal" evidence="16">
    <location>
        <begin position="47"/>
        <end position="538"/>
    </location>
</feature>